<organism evidence="1 2">
    <name type="scientific">Panicum miliaceum</name>
    <name type="common">Proso millet</name>
    <name type="synonym">Broomcorn millet</name>
    <dbReference type="NCBI Taxonomy" id="4540"/>
    <lineage>
        <taxon>Eukaryota</taxon>
        <taxon>Viridiplantae</taxon>
        <taxon>Streptophyta</taxon>
        <taxon>Embryophyta</taxon>
        <taxon>Tracheophyta</taxon>
        <taxon>Spermatophyta</taxon>
        <taxon>Magnoliopsida</taxon>
        <taxon>Liliopsida</taxon>
        <taxon>Poales</taxon>
        <taxon>Poaceae</taxon>
        <taxon>PACMAD clade</taxon>
        <taxon>Panicoideae</taxon>
        <taxon>Panicodae</taxon>
        <taxon>Paniceae</taxon>
        <taxon>Panicinae</taxon>
        <taxon>Panicum</taxon>
        <taxon>Panicum sect. Panicum</taxon>
    </lineage>
</organism>
<name>A0A3L6Q992_PANMI</name>
<dbReference type="EMBL" id="PQIB02000013">
    <property type="protein sequence ID" value="RLM75214.1"/>
    <property type="molecule type" value="Genomic_DNA"/>
</dbReference>
<sequence length="87" mass="10085">MLRDPPLRHRVTRAAKPFPQLVCPAAGNFLAMEAEMAGGCPLLNLLDLLLVRVKNLQRCHREDKPWSLDTRTRTFFFLAKIDYQVYE</sequence>
<dbReference type="Proteomes" id="UP000275267">
    <property type="component" value="Unassembled WGS sequence"/>
</dbReference>
<evidence type="ECO:0000313" key="1">
    <source>
        <dbReference type="EMBL" id="RLM75214.1"/>
    </source>
</evidence>
<proteinExistence type="predicted"/>
<comment type="caution">
    <text evidence="1">The sequence shown here is derived from an EMBL/GenBank/DDBJ whole genome shotgun (WGS) entry which is preliminary data.</text>
</comment>
<dbReference type="AlphaFoldDB" id="A0A3L6Q992"/>
<accession>A0A3L6Q992</accession>
<protein>
    <submittedName>
        <fullName evidence="1">Uncharacterized protein</fullName>
    </submittedName>
</protein>
<gene>
    <name evidence="1" type="ORF">C2845_PM15G20820</name>
</gene>
<evidence type="ECO:0000313" key="2">
    <source>
        <dbReference type="Proteomes" id="UP000275267"/>
    </source>
</evidence>
<reference evidence="2" key="1">
    <citation type="journal article" date="2019" name="Nat. Commun.">
        <title>The genome of broomcorn millet.</title>
        <authorList>
            <person name="Zou C."/>
            <person name="Miki D."/>
            <person name="Li D."/>
            <person name="Tang Q."/>
            <person name="Xiao L."/>
            <person name="Rajput S."/>
            <person name="Deng P."/>
            <person name="Jia W."/>
            <person name="Huang R."/>
            <person name="Zhang M."/>
            <person name="Sun Y."/>
            <person name="Hu J."/>
            <person name="Fu X."/>
            <person name="Schnable P.S."/>
            <person name="Li F."/>
            <person name="Zhang H."/>
            <person name="Feng B."/>
            <person name="Zhu X."/>
            <person name="Liu R."/>
            <person name="Schnable J.C."/>
            <person name="Zhu J.-K."/>
            <person name="Zhang H."/>
        </authorList>
    </citation>
    <scope>NUCLEOTIDE SEQUENCE [LARGE SCALE GENOMIC DNA]</scope>
</reference>
<keyword evidence="2" id="KW-1185">Reference proteome</keyword>